<comment type="caution">
    <text evidence="1">The sequence shown here is derived from an EMBL/GenBank/DDBJ whole genome shotgun (WGS) entry which is preliminary data.</text>
</comment>
<dbReference type="EMBL" id="JAIWYP010000011">
    <property type="protein sequence ID" value="KAH3734142.1"/>
    <property type="molecule type" value="Genomic_DNA"/>
</dbReference>
<sequence>MLVRRDMAAGANSFNIGQYLRARNICPDSLRLELGENGRVRLEFDTELFSNFVHSKGYESLDIF</sequence>
<organism evidence="1 2">
    <name type="scientific">Dreissena polymorpha</name>
    <name type="common">Zebra mussel</name>
    <name type="synonym">Mytilus polymorpha</name>
    <dbReference type="NCBI Taxonomy" id="45954"/>
    <lineage>
        <taxon>Eukaryota</taxon>
        <taxon>Metazoa</taxon>
        <taxon>Spiralia</taxon>
        <taxon>Lophotrochozoa</taxon>
        <taxon>Mollusca</taxon>
        <taxon>Bivalvia</taxon>
        <taxon>Autobranchia</taxon>
        <taxon>Heteroconchia</taxon>
        <taxon>Euheterodonta</taxon>
        <taxon>Imparidentia</taxon>
        <taxon>Neoheterodontei</taxon>
        <taxon>Myida</taxon>
        <taxon>Dreissenoidea</taxon>
        <taxon>Dreissenidae</taxon>
        <taxon>Dreissena</taxon>
    </lineage>
</organism>
<protein>
    <submittedName>
        <fullName evidence="1">Uncharacterized protein</fullName>
    </submittedName>
</protein>
<evidence type="ECO:0000313" key="2">
    <source>
        <dbReference type="Proteomes" id="UP000828390"/>
    </source>
</evidence>
<reference evidence="1" key="2">
    <citation type="submission" date="2020-11" db="EMBL/GenBank/DDBJ databases">
        <authorList>
            <person name="McCartney M.A."/>
            <person name="Auch B."/>
            <person name="Kono T."/>
            <person name="Mallez S."/>
            <person name="Becker A."/>
            <person name="Gohl D.M."/>
            <person name="Silverstein K.A.T."/>
            <person name="Koren S."/>
            <person name="Bechman K.B."/>
            <person name="Herman A."/>
            <person name="Abrahante J.E."/>
            <person name="Garbe J."/>
        </authorList>
    </citation>
    <scope>NUCLEOTIDE SEQUENCE</scope>
    <source>
        <strain evidence="1">Duluth1</strain>
        <tissue evidence="1">Whole animal</tissue>
    </source>
</reference>
<dbReference type="Proteomes" id="UP000828390">
    <property type="component" value="Unassembled WGS sequence"/>
</dbReference>
<dbReference type="AlphaFoldDB" id="A0A9D4CX79"/>
<reference evidence="1" key="1">
    <citation type="journal article" date="2019" name="bioRxiv">
        <title>The Genome of the Zebra Mussel, Dreissena polymorpha: A Resource for Invasive Species Research.</title>
        <authorList>
            <person name="McCartney M.A."/>
            <person name="Auch B."/>
            <person name="Kono T."/>
            <person name="Mallez S."/>
            <person name="Zhang Y."/>
            <person name="Obille A."/>
            <person name="Becker A."/>
            <person name="Abrahante J.E."/>
            <person name="Garbe J."/>
            <person name="Badalamenti J.P."/>
            <person name="Herman A."/>
            <person name="Mangelson H."/>
            <person name="Liachko I."/>
            <person name="Sullivan S."/>
            <person name="Sone E.D."/>
            <person name="Koren S."/>
            <person name="Silverstein K.A.T."/>
            <person name="Beckman K.B."/>
            <person name="Gohl D.M."/>
        </authorList>
    </citation>
    <scope>NUCLEOTIDE SEQUENCE</scope>
    <source>
        <strain evidence="1">Duluth1</strain>
        <tissue evidence="1">Whole animal</tissue>
    </source>
</reference>
<evidence type="ECO:0000313" key="1">
    <source>
        <dbReference type="EMBL" id="KAH3734142.1"/>
    </source>
</evidence>
<name>A0A9D4CX79_DREPO</name>
<proteinExistence type="predicted"/>
<accession>A0A9D4CX79</accession>
<gene>
    <name evidence="1" type="ORF">DPMN_040582</name>
</gene>
<keyword evidence="2" id="KW-1185">Reference proteome</keyword>